<dbReference type="AlphaFoldDB" id="A0A0V0SMB4"/>
<dbReference type="GO" id="GO:0046872">
    <property type="term" value="F:metal ion binding"/>
    <property type="evidence" value="ECO:0007669"/>
    <property type="project" value="UniProtKB-KW"/>
</dbReference>
<protein>
    <submittedName>
        <fullName evidence="11">Alpha-ketoglutarate-dependent dioxygenase alkB-like protein 6</fullName>
    </submittedName>
</protein>
<comment type="caution">
    <text evidence="11">The sequence shown here is derived from an EMBL/GenBank/DDBJ whole genome shotgun (WGS) entry which is preliminary data.</text>
</comment>
<evidence type="ECO:0000256" key="3">
    <source>
        <dbReference type="ARBA" id="ARBA00007879"/>
    </source>
</evidence>
<keyword evidence="9" id="KW-0812">Transmembrane</keyword>
<dbReference type="InterPro" id="IPR037151">
    <property type="entry name" value="AlkB-like_sf"/>
</dbReference>
<evidence type="ECO:0000313" key="12">
    <source>
        <dbReference type="Proteomes" id="UP000054630"/>
    </source>
</evidence>
<feature type="domain" description="Fe2OG dioxygenase" evidence="10">
    <location>
        <begin position="156"/>
        <end position="273"/>
    </location>
</feature>
<dbReference type="SUPFAM" id="SSF51197">
    <property type="entry name" value="Clavaminate synthase-like"/>
    <property type="match status" value="1"/>
</dbReference>
<dbReference type="Pfam" id="PF13532">
    <property type="entry name" value="2OG-FeII_Oxy_2"/>
    <property type="match status" value="1"/>
</dbReference>
<evidence type="ECO:0000259" key="10">
    <source>
        <dbReference type="PROSITE" id="PS51471"/>
    </source>
</evidence>
<reference evidence="11 12" key="1">
    <citation type="submission" date="2015-01" db="EMBL/GenBank/DDBJ databases">
        <title>Evolution of Trichinella species and genotypes.</title>
        <authorList>
            <person name="Korhonen P.K."/>
            <person name="Edoardo P."/>
            <person name="Giuseppe L.R."/>
            <person name="Gasser R.B."/>
        </authorList>
    </citation>
    <scope>NUCLEOTIDE SEQUENCE [LARGE SCALE GENOMIC DNA]</scope>
    <source>
        <strain evidence="11">ISS37</strain>
    </source>
</reference>
<comment type="cofactor">
    <cofactor evidence="1">
        <name>Fe(2+)</name>
        <dbReference type="ChEBI" id="CHEBI:29033"/>
    </cofactor>
</comment>
<evidence type="ECO:0000256" key="8">
    <source>
        <dbReference type="ARBA" id="ARBA00023242"/>
    </source>
</evidence>
<evidence type="ECO:0000256" key="2">
    <source>
        <dbReference type="ARBA" id="ARBA00004123"/>
    </source>
</evidence>
<dbReference type="PROSITE" id="PS51471">
    <property type="entry name" value="FE2OG_OXY"/>
    <property type="match status" value="1"/>
</dbReference>
<evidence type="ECO:0000256" key="5">
    <source>
        <dbReference type="ARBA" id="ARBA00022964"/>
    </source>
</evidence>
<accession>A0A0V0SMB4</accession>
<dbReference type="PANTHER" id="PTHR46030">
    <property type="entry name" value="ALPHA-KETOGLUTARATE-DEPENDENT DIOXYGENASE ALKB HOMOLOG 6"/>
    <property type="match status" value="1"/>
</dbReference>
<gene>
    <name evidence="11" type="primary">alkbh6</name>
    <name evidence="11" type="ORF">T07_7387</name>
</gene>
<dbReference type="EMBL" id="JYDL01000002">
    <property type="protein sequence ID" value="KRX27793.1"/>
    <property type="molecule type" value="Genomic_DNA"/>
</dbReference>
<proteinExistence type="inferred from homology"/>
<dbReference type="OrthoDB" id="412814at2759"/>
<dbReference type="Gene3D" id="2.60.120.590">
    <property type="entry name" value="Alpha-ketoglutarate-dependent dioxygenase AlkB-like"/>
    <property type="match status" value="1"/>
</dbReference>
<dbReference type="PANTHER" id="PTHR46030:SF1">
    <property type="entry name" value="ALPHA-KETOGLUTARATE-DEPENDENT DIOXYGENASE ALKB HOMOLOG 6"/>
    <property type="match status" value="1"/>
</dbReference>
<keyword evidence="4" id="KW-0479">Metal-binding</keyword>
<keyword evidence="5 11" id="KW-0223">Dioxygenase</keyword>
<dbReference type="STRING" id="6336.A0A0V0SMB4"/>
<evidence type="ECO:0000256" key="6">
    <source>
        <dbReference type="ARBA" id="ARBA00023002"/>
    </source>
</evidence>
<comment type="subcellular location">
    <subcellularLocation>
        <location evidence="2">Nucleus</location>
    </subcellularLocation>
</comment>
<dbReference type="Proteomes" id="UP000054630">
    <property type="component" value="Unassembled WGS sequence"/>
</dbReference>
<dbReference type="GO" id="GO:0005634">
    <property type="term" value="C:nucleus"/>
    <property type="evidence" value="ECO:0007669"/>
    <property type="project" value="UniProtKB-SubCell"/>
</dbReference>
<evidence type="ECO:0000256" key="1">
    <source>
        <dbReference type="ARBA" id="ARBA00001954"/>
    </source>
</evidence>
<evidence type="ECO:0000256" key="7">
    <source>
        <dbReference type="ARBA" id="ARBA00023004"/>
    </source>
</evidence>
<feature type="transmembrane region" description="Helical" evidence="9">
    <location>
        <begin position="20"/>
        <end position="44"/>
    </location>
</feature>
<dbReference type="InterPro" id="IPR005123">
    <property type="entry name" value="Oxoglu/Fe-dep_dioxygenase_dom"/>
</dbReference>
<keyword evidence="9" id="KW-0472">Membrane</keyword>
<sequence length="287" mass="33060">MNFNAKKFKEIFKYADNLRYICFAHVCTGWFLLTFCRVFTQLILRSCCTCVHFSVLKNMAHSNENVDFMKYAIEEAPAAAFYIPEYFNDKEEEFYTQQIYSAPAPKWTSLSARRLLNYGGIVGKKGLIQVNDIPFWLRALMKRVCKSVPLFTPGNEPNHVLINEYLPGQGIMPHTDGPAYFPVVANITLGSHTVLDLYETETKNYIGSFLLERKSLLIISEQLYVNFQHGIKEVKEDEISEKILNYKLCSEKYSSEEKIPRKTRISITIRNVPKTITAFAAVFNNRA</sequence>
<evidence type="ECO:0000313" key="11">
    <source>
        <dbReference type="EMBL" id="KRX27793.1"/>
    </source>
</evidence>
<keyword evidence="9" id="KW-1133">Transmembrane helix</keyword>
<dbReference type="InterPro" id="IPR032862">
    <property type="entry name" value="ALKBH6"/>
</dbReference>
<keyword evidence="7" id="KW-0408">Iron</keyword>
<dbReference type="GO" id="GO:0051213">
    <property type="term" value="F:dioxygenase activity"/>
    <property type="evidence" value="ECO:0007669"/>
    <property type="project" value="UniProtKB-KW"/>
</dbReference>
<organism evidence="11 12">
    <name type="scientific">Trichinella nelsoni</name>
    <dbReference type="NCBI Taxonomy" id="6336"/>
    <lineage>
        <taxon>Eukaryota</taxon>
        <taxon>Metazoa</taxon>
        <taxon>Ecdysozoa</taxon>
        <taxon>Nematoda</taxon>
        <taxon>Enoplea</taxon>
        <taxon>Dorylaimia</taxon>
        <taxon>Trichinellida</taxon>
        <taxon>Trichinellidae</taxon>
        <taxon>Trichinella</taxon>
    </lineage>
</organism>
<keyword evidence="12" id="KW-1185">Reference proteome</keyword>
<evidence type="ECO:0000256" key="9">
    <source>
        <dbReference type="SAM" id="Phobius"/>
    </source>
</evidence>
<name>A0A0V0SMB4_9BILA</name>
<comment type="similarity">
    <text evidence="3">Belongs to the alkB family.</text>
</comment>
<dbReference type="InterPro" id="IPR027450">
    <property type="entry name" value="AlkB-like"/>
</dbReference>
<evidence type="ECO:0000256" key="4">
    <source>
        <dbReference type="ARBA" id="ARBA00022723"/>
    </source>
</evidence>
<keyword evidence="8" id="KW-0539">Nucleus</keyword>
<keyword evidence="6" id="KW-0560">Oxidoreductase</keyword>